<comment type="caution">
    <text evidence="3">The sequence shown here is derived from an EMBL/GenBank/DDBJ whole genome shotgun (WGS) entry which is preliminary data.</text>
</comment>
<reference evidence="3 4" key="1">
    <citation type="submission" date="2020-08" db="EMBL/GenBank/DDBJ databases">
        <title>novel species in genus Nocardioides.</title>
        <authorList>
            <person name="Zhang G."/>
        </authorList>
    </citation>
    <scope>NUCLEOTIDE SEQUENCE [LARGE SCALE GENOMIC DNA]</scope>
    <source>
        <strain evidence="3 4">SC8A-24</strain>
    </source>
</reference>
<evidence type="ECO:0000313" key="3">
    <source>
        <dbReference type="EMBL" id="MBC2958737.1"/>
    </source>
</evidence>
<dbReference type="RefSeq" id="WP_186344047.1">
    <property type="nucleotide sequence ID" value="NZ_BMMR01000001.1"/>
</dbReference>
<feature type="region of interest" description="Disordered" evidence="1">
    <location>
        <begin position="1"/>
        <end position="79"/>
    </location>
</feature>
<protein>
    <submittedName>
        <fullName evidence="3">Uncharacterized protein</fullName>
    </submittedName>
</protein>
<evidence type="ECO:0000313" key="4">
    <source>
        <dbReference type="Proteomes" id="UP000604001"/>
    </source>
</evidence>
<accession>A0ABR6U2V4</accession>
<keyword evidence="2" id="KW-0812">Transmembrane</keyword>
<sequence>MQRDDEDDVWRAIVENYGERPTLDDDPPAEPVAEPVVEPVAGPAPPAYAVPLPEEPDSDLARSDEERFVPPSPPPVPRPRGLRGAAWVGVFGGPAALLVALVLGVGLPRFVSLVLVAAFVVGFLYLVLQMPRGPRDPWDDGAQV</sequence>
<keyword evidence="2" id="KW-0472">Membrane</keyword>
<proteinExistence type="predicted"/>
<evidence type="ECO:0000256" key="1">
    <source>
        <dbReference type="SAM" id="MobiDB-lite"/>
    </source>
</evidence>
<evidence type="ECO:0000256" key="2">
    <source>
        <dbReference type="SAM" id="Phobius"/>
    </source>
</evidence>
<organism evidence="3 4">
    <name type="scientific">Nocardioides deserti</name>
    <dbReference type="NCBI Taxonomy" id="1588644"/>
    <lineage>
        <taxon>Bacteria</taxon>
        <taxon>Bacillati</taxon>
        <taxon>Actinomycetota</taxon>
        <taxon>Actinomycetes</taxon>
        <taxon>Propionibacteriales</taxon>
        <taxon>Nocardioidaceae</taxon>
        <taxon>Nocardioides</taxon>
    </lineage>
</organism>
<dbReference type="Proteomes" id="UP000604001">
    <property type="component" value="Unassembled WGS sequence"/>
</dbReference>
<gene>
    <name evidence="3" type="ORF">H7344_00330</name>
</gene>
<feature type="transmembrane region" description="Helical" evidence="2">
    <location>
        <begin position="110"/>
        <end position="128"/>
    </location>
</feature>
<feature type="compositionally biased region" description="Basic and acidic residues" evidence="1">
    <location>
        <begin position="59"/>
        <end position="68"/>
    </location>
</feature>
<feature type="compositionally biased region" description="Low complexity" evidence="1">
    <location>
        <begin position="31"/>
        <end position="41"/>
    </location>
</feature>
<keyword evidence="2" id="KW-1133">Transmembrane helix</keyword>
<name>A0ABR6U2V4_9ACTN</name>
<keyword evidence="4" id="KW-1185">Reference proteome</keyword>
<dbReference type="EMBL" id="JACMYC010000001">
    <property type="protein sequence ID" value="MBC2958737.1"/>
    <property type="molecule type" value="Genomic_DNA"/>
</dbReference>
<feature type="transmembrane region" description="Helical" evidence="2">
    <location>
        <begin position="85"/>
        <end position="104"/>
    </location>
</feature>